<dbReference type="Proteomes" id="UP000006238">
    <property type="component" value="Unassembled WGS sequence"/>
</dbReference>
<reference evidence="2 3" key="1">
    <citation type="submission" date="2010-02" db="EMBL/GenBank/DDBJ databases">
        <authorList>
            <person name="Weinstock G."/>
            <person name="Sodergren E."/>
            <person name="Clifton S."/>
            <person name="Fulton L."/>
            <person name="Fulton B."/>
            <person name="Courtney L."/>
            <person name="Fronick C."/>
            <person name="Harrison M."/>
            <person name="Strong C."/>
            <person name="Farmer C."/>
            <person name="Delahaunty K."/>
            <person name="Markovic C."/>
            <person name="Hall O."/>
            <person name="Minx P."/>
            <person name="Tomlinson C."/>
            <person name="Mitreva M."/>
            <person name="Nelson J."/>
            <person name="Hou S."/>
            <person name="Wollam A."/>
            <person name="Pepin K.H."/>
            <person name="Johnson M."/>
            <person name="Bhonagiri V."/>
            <person name="Zhang X."/>
            <person name="Suruliraj S."/>
            <person name="Warren W."/>
            <person name="Chinwalla A."/>
            <person name="Mardis E.R."/>
            <person name="Wilson R.K."/>
        </authorList>
    </citation>
    <scope>NUCLEOTIDE SEQUENCE [LARGE SCALE GENOMIC DNA]</scope>
    <source>
        <strain evidence="2 3">DSM 2876</strain>
    </source>
</reference>
<organism evidence="2 3">
    <name type="scientific">Eshraghiella crossota DSM 2876</name>
    <dbReference type="NCBI Taxonomy" id="511680"/>
    <lineage>
        <taxon>Bacteria</taxon>
        <taxon>Bacillati</taxon>
        <taxon>Bacillota</taxon>
        <taxon>Clostridia</taxon>
        <taxon>Lachnospirales</taxon>
        <taxon>Lachnospiraceae</taxon>
        <taxon>Eshraghiella</taxon>
    </lineage>
</organism>
<dbReference type="SUPFAM" id="SSF53474">
    <property type="entry name" value="alpha/beta-Hydrolases"/>
    <property type="match status" value="1"/>
</dbReference>
<dbReference type="STRING" id="45851.BHV86_02395"/>
<evidence type="ECO:0000313" key="2">
    <source>
        <dbReference type="EMBL" id="EFF69237.1"/>
    </source>
</evidence>
<dbReference type="Pfam" id="PF00561">
    <property type="entry name" value="Abhydrolase_1"/>
    <property type="match status" value="1"/>
</dbReference>
<gene>
    <name evidence="2" type="ORF">BUTYVIB_00426</name>
</gene>
<keyword evidence="3" id="KW-1185">Reference proteome</keyword>
<feature type="domain" description="AB hydrolase-1" evidence="1">
    <location>
        <begin position="52"/>
        <end position="164"/>
    </location>
</feature>
<sequence length="225" mass="24921">MSISRNEKGKEKILLLHNKQLKRLSTPYSARWISTSFGNTHLVETGNLEGSPLLVFHGGNATTAYNLLACDFLMEDFHVYAVDTIGHPGKSAEVSLSPHNYDYGKWASEVISAIGYESICCFGGSFGAGIIAKTMCFAPKKMKCAVLYVPAGIKNAPAMNSMSMLFPMIMYWITHKDKWLKKCMLPMAVTEENVTNDIYDTAKLSIDYAKVKMGMHSNVAGKLMR</sequence>
<dbReference type="InterPro" id="IPR029058">
    <property type="entry name" value="AB_hydrolase_fold"/>
</dbReference>
<accession>D4RX75</accession>
<evidence type="ECO:0000259" key="1">
    <source>
        <dbReference type="Pfam" id="PF00561"/>
    </source>
</evidence>
<name>D4RX75_9FIRM</name>
<dbReference type="GeneID" id="98919228"/>
<evidence type="ECO:0000313" key="3">
    <source>
        <dbReference type="Proteomes" id="UP000006238"/>
    </source>
</evidence>
<protein>
    <recommendedName>
        <fullName evidence="1">AB hydrolase-1 domain-containing protein</fullName>
    </recommendedName>
</protein>
<dbReference type="HOGENOM" id="CLU_020336_27_0_9"/>
<dbReference type="InterPro" id="IPR000073">
    <property type="entry name" value="AB_hydrolase_1"/>
</dbReference>
<dbReference type="RefSeq" id="WP_005601254.1">
    <property type="nucleotide sequence ID" value="NZ_GG663520.1"/>
</dbReference>
<dbReference type="AlphaFoldDB" id="D4RX75"/>
<comment type="caution">
    <text evidence="2">The sequence shown here is derived from an EMBL/GenBank/DDBJ whole genome shotgun (WGS) entry which is preliminary data.</text>
</comment>
<dbReference type="eggNOG" id="COG0596">
    <property type="taxonomic scope" value="Bacteria"/>
</dbReference>
<proteinExistence type="predicted"/>
<dbReference type="Gene3D" id="3.40.50.1820">
    <property type="entry name" value="alpha/beta hydrolase"/>
    <property type="match status" value="1"/>
</dbReference>
<dbReference type="EMBL" id="ABWN01000019">
    <property type="protein sequence ID" value="EFF69237.1"/>
    <property type="molecule type" value="Genomic_DNA"/>
</dbReference>